<organism evidence="2 3">
    <name type="scientific">Salmo trutta</name>
    <name type="common">Brown trout</name>
    <dbReference type="NCBI Taxonomy" id="8032"/>
    <lineage>
        <taxon>Eukaryota</taxon>
        <taxon>Metazoa</taxon>
        <taxon>Chordata</taxon>
        <taxon>Craniata</taxon>
        <taxon>Vertebrata</taxon>
        <taxon>Euteleostomi</taxon>
        <taxon>Actinopterygii</taxon>
        <taxon>Neopterygii</taxon>
        <taxon>Teleostei</taxon>
        <taxon>Protacanthopterygii</taxon>
        <taxon>Salmoniformes</taxon>
        <taxon>Salmonidae</taxon>
        <taxon>Salmoninae</taxon>
        <taxon>Salmo</taxon>
    </lineage>
</organism>
<proteinExistence type="predicted"/>
<dbReference type="AlphaFoldDB" id="A0A673ZSZ7"/>
<accession>A0A673ZSZ7</accession>
<keyword evidence="3" id="KW-1185">Reference proteome</keyword>
<sequence>MPQGEIKLKTSMKPEEDDPSTARYINFLKEGLEKAKEYLAQ</sequence>
<protein>
    <submittedName>
        <fullName evidence="2">Uncharacterized protein</fullName>
    </submittedName>
</protein>
<evidence type="ECO:0000313" key="2">
    <source>
        <dbReference type="Ensembl" id="ENSSTUP00000049875.1"/>
    </source>
</evidence>
<evidence type="ECO:0000313" key="3">
    <source>
        <dbReference type="Proteomes" id="UP000472277"/>
    </source>
</evidence>
<dbReference type="InParanoid" id="A0A673ZSZ7"/>
<dbReference type="Proteomes" id="UP000472277">
    <property type="component" value="Chromosome 25"/>
</dbReference>
<dbReference type="Ensembl" id="ENSSTUT00000052146.1">
    <property type="protein sequence ID" value="ENSSTUP00000049875.1"/>
    <property type="gene ID" value="ENSSTUG00000021083.1"/>
</dbReference>
<evidence type="ECO:0000256" key="1">
    <source>
        <dbReference type="SAM" id="MobiDB-lite"/>
    </source>
</evidence>
<feature type="region of interest" description="Disordered" evidence="1">
    <location>
        <begin position="1"/>
        <end position="20"/>
    </location>
</feature>
<name>A0A673ZSZ7_SALTR</name>
<reference evidence="2" key="1">
    <citation type="submission" date="2025-08" db="UniProtKB">
        <authorList>
            <consortium name="Ensembl"/>
        </authorList>
    </citation>
    <scope>IDENTIFICATION</scope>
</reference>
<feature type="compositionally biased region" description="Basic and acidic residues" evidence="1">
    <location>
        <begin position="1"/>
        <end position="14"/>
    </location>
</feature>
<reference evidence="2" key="2">
    <citation type="submission" date="2025-09" db="UniProtKB">
        <authorList>
            <consortium name="Ensembl"/>
        </authorList>
    </citation>
    <scope>IDENTIFICATION</scope>
</reference>